<organism evidence="1 2">
    <name type="scientific">Candidatus Opimibacter skivensis</name>
    <dbReference type="NCBI Taxonomy" id="2982028"/>
    <lineage>
        <taxon>Bacteria</taxon>
        <taxon>Pseudomonadati</taxon>
        <taxon>Bacteroidota</taxon>
        <taxon>Saprospiria</taxon>
        <taxon>Saprospirales</taxon>
        <taxon>Saprospiraceae</taxon>
        <taxon>Candidatus Opimibacter</taxon>
    </lineage>
</organism>
<evidence type="ECO:0000313" key="2">
    <source>
        <dbReference type="Proteomes" id="UP000808337"/>
    </source>
</evidence>
<dbReference type="EMBL" id="JADKGY010000033">
    <property type="protein sequence ID" value="MBK9985103.1"/>
    <property type="molecule type" value="Genomic_DNA"/>
</dbReference>
<reference evidence="1 2" key="1">
    <citation type="submission" date="2020-10" db="EMBL/GenBank/DDBJ databases">
        <title>Connecting structure to function with the recovery of over 1000 high-quality activated sludge metagenome-assembled genomes encoding full-length rRNA genes using long-read sequencing.</title>
        <authorList>
            <person name="Singleton C.M."/>
            <person name="Petriglieri F."/>
            <person name="Kristensen J.M."/>
            <person name="Kirkegaard R.H."/>
            <person name="Michaelsen T.Y."/>
            <person name="Andersen M.H."/>
            <person name="Karst S.M."/>
            <person name="Dueholm M.S."/>
            <person name="Nielsen P.H."/>
            <person name="Albertsen M."/>
        </authorList>
    </citation>
    <scope>NUCLEOTIDE SEQUENCE [LARGE SCALE GENOMIC DNA]</scope>
    <source>
        <strain evidence="1">Ribe_18-Q3-R11-54_MAXAC.273</strain>
    </source>
</reference>
<accession>A0A9D7T025</accession>
<gene>
    <name evidence="1" type="ORF">IPP15_22560</name>
</gene>
<sequence length="1513" mass="153339">MTLTLGSGTIFTTATLSHSIGENFTNNGGAFNANTSTFTLNGTTTQTLGGTTSSTFNNLILNNAAGALLAINETVGGILTLTNGKITTGTNSLIISNPSTTAITGATSSNYINGNLQLNIAAGANTYLFPIGTATVYAPVSIAFAAGTIAGTLTGFTTNGDHPSIATSTLAPTSSVNRFWRFVINSGLTTANYSATYNWVTADQDPLFVFSTAVVGKFNTPTWTYPTIGTRTATSIQITGATAFGDFQVANGCAVYTATLSGTSAICSGSSTNLIVTMSGGISPYTVVYTGGGGGTITNYISGTNIPVTPASNTTYTLTSVTDAGGCTATISGSSVTITLTPSGTWTGTTSTDWNTSSNWCGGVPTSSTDVIITSTPVNQPVIGAAGGLSRNITIGSGSTLTISGANTLTVSGNWTKPGTFVQNSSTVIFDGTGAANISTSNFNNVTFSGAGIKTATGILTIAGNVNISNNFTAGAFTHTVGGNWTRTGTFTATGSTIDFNGSTAGNIGTSNFNNITFSGAGTKTATGALTITGNVIISNNFTGHSSTLTLSGNWTNSGTFTTGGGTIVFSGTTSKAINGTSETTFNNLTISNTAGVTASINTSVNGILNLQSVNPSASSGSLAMGVNTLTMGALATTIGVGDVTGIIKRISFLPGTSYTFGNQYTTIVFQSGGTLPTDVSMKITIGAAPAWKTNGIQRIVALIQHGSAGTLGTVIVHYLDTELNGNTENNLVFWRGVVPFTPGTGIEFGRSNYDVSNNWVGISGLPFSNFPGAFGAAEITLANSNLTSATWNGSVSTDWNSPTNWTPNGIPSDLSSVIIPDAATTPNDPLLPVGSTSIIKITIQSGAILDATTTSSLTLTGGAGAWSNSGGTFNASTSTVIFTNAAATVSGITNFYNVTINPTAALINQTGSIIRIAGTIINNGIWRAALNPDNTVEYNGGNQTVLNPNGTTPGYYNLILSGSGTKTMPGMALTLAGDFTMAGTASATALAALTLKGGVTLGSGTTFITGALSHTIGGNFTNNGATFNATGSTITLNGLISQTIGGTISSTFNNLIVNNSAGVVLGIDETVTGILTFTTGIITTGVNSLKINNVSTSAIVGASSSNYVNGNLHRDIGAGANTYSYPIGTSTAYAPASISFAAGTVTGELTGSTTDGDQPNIASSTLAPTSSVNRFWTFTIGSGLTNVNYGATFNWVSADQDPPFDYTTAVVGKFNPSTWIYPTVSAHTSTSIAITGAAAFGDFQVANGCSAFTATLSGPSIICSGSTDNLVVTMSGGISPYTVVYSGGGGGTITNYISGSDIPVSPSGITTYALVSVTDAGGCTGTVSGSPTITIDLNPSGTWLGTTSTDWNDASNWCGGIPTSTTDVNIPAGGNQPVIGAADGVSRNLFINIGATLTITGSNTLTVFGYWTRAGTFIANTSTVIFDGDHGNIGTSNFYNVSFVGIGPSVAAGNLTINGNVIIDDNFNLSSYTYSRMIGLTMVLSFLMEVQLFSTEFLCKRSVAVQYLYLII</sequence>
<name>A0A9D7T025_9BACT</name>
<proteinExistence type="predicted"/>
<comment type="caution">
    <text evidence="1">The sequence shown here is derived from an EMBL/GenBank/DDBJ whole genome shotgun (WGS) entry which is preliminary data.</text>
</comment>
<protein>
    <submittedName>
        <fullName evidence="1">Uncharacterized protein</fullName>
    </submittedName>
</protein>
<dbReference type="Proteomes" id="UP000808337">
    <property type="component" value="Unassembled WGS sequence"/>
</dbReference>
<evidence type="ECO:0000313" key="1">
    <source>
        <dbReference type="EMBL" id="MBK9985103.1"/>
    </source>
</evidence>